<evidence type="ECO:0000313" key="4">
    <source>
        <dbReference type="EMBL" id="RFZ85291.1"/>
    </source>
</evidence>
<dbReference type="OrthoDB" id="98874at2"/>
<comment type="caution">
    <text evidence="4">The sequence shown here is derived from an EMBL/GenBank/DDBJ whole genome shotgun (WGS) entry which is preliminary data.</text>
</comment>
<dbReference type="EMBL" id="QWDE01000001">
    <property type="protein sequence ID" value="RFZ85291.1"/>
    <property type="molecule type" value="Genomic_DNA"/>
</dbReference>
<dbReference type="Pfam" id="PF01841">
    <property type="entry name" value="Transglut_core"/>
    <property type="match status" value="1"/>
</dbReference>
<dbReference type="AlphaFoldDB" id="A0A3E2NWJ2"/>
<evidence type="ECO:0000256" key="1">
    <source>
        <dbReference type="SAM" id="SignalP"/>
    </source>
</evidence>
<organism evidence="4 5">
    <name type="scientific">Mucilaginibacter terrenus</name>
    <dbReference type="NCBI Taxonomy" id="2482727"/>
    <lineage>
        <taxon>Bacteria</taxon>
        <taxon>Pseudomonadati</taxon>
        <taxon>Bacteroidota</taxon>
        <taxon>Sphingobacteriia</taxon>
        <taxon>Sphingobacteriales</taxon>
        <taxon>Sphingobacteriaceae</taxon>
        <taxon>Mucilaginibacter</taxon>
    </lineage>
</organism>
<name>A0A3E2NWJ2_9SPHI</name>
<accession>A0A3E2NWJ2</accession>
<proteinExistence type="predicted"/>
<evidence type="ECO:0000259" key="3">
    <source>
        <dbReference type="Pfam" id="PF12969"/>
    </source>
</evidence>
<reference evidence="4 5" key="1">
    <citation type="submission" date="2018-08" db="EMBL/GenBank/DDBJ databases">
        <title>Mucilaginibacter terrae sp. nov., isolated from manganese diggings.</title>
        <authorList>
            <person name="Huang Y."/>
            <person name="Zhou Z."/>
        </authorList>
    </citation>
    <scope>NUCLEOTIDE SEQUENCE [LARGE SCALE GENOMIC DNA]</scope>
    <source>
        <strain evidence="4 5">ZH6</strain>
    </source>
</reference>
<evidence type="ECO:0000313" key="5">
    <source>
        <dbReference type="Proteomes" id="UP000260823"/>
    </source>
</evidence>
<protein>
    <submittedName>
        <fullName evidence="4">DUF3857 domain-containing protein</fullName>
    </submittedName>
</protein>
<dbReference type="RefSeq" id="WP_117382191.1">
    <property type="nucleotide sequence ID" value="NZ_QWDE01000001.1"/>
</dbReference>
<dbReference type="InterPro" id="IPR038765">
    <property type="entry name" value="Papain-like_cys_pep_sf"/>
</dbReference>
<dbReference type="Gene3D" id="2.60.120.1130">
    <property type="match status" value="1"/>
</dbReference>
<dbReference type="Proteomes" id="UP000260823">
    <property type="component" value="Unassembled WGS sequence"/>
</dbReference>
<dbReference type="InterPro" id="IPR002931">
    <property type="entry name" value="Transglutaminase-like"/>
</dbReference>
<keyword evidence="1" id="KW-0732">Signal</keyword>
<dbReference type="Pfam" id="PF12969">
    <property type="entry name" value="DUF3857"/>
    <property type="match status" value="1"/>
</dbReference>
<dbReference type="Gene3D" id="3.10.620.30">
    <property type="match status" value="1"/>
</dbReference>
<feature type="chain" id="PRO_5017814733" evidence="1">
    <location>
        <begin position="21"/>
        <end position="658"/>
    </location>
</feature>
<gene>
    <name evidence="4" type="ORF">DYU05_06755</name>
</gene>
<evidence type="ECO:0000259" key="2">
    <source>
        <dbReference type="Pfam" id="PF01841"/>
    </source>
</evidence>
<sequence>MNKFLPGLFILLLAGVGASAQNFPYGTFSQEELAAKKYVKDTSAHAYVISEYGTSRIDVTSDDNIKVIHDYHVKIKILDSKAFDKGTVEVSYYTKGDNPESVEDIEGVTTYIDENGSAKQSVLDRSQVYRSKENVYYSKAKFAMPNVKAGSIIEYKYRLVSPYIYQFPSWQFQDDIPKMVSTYEVHIPAFWNYNASLRGRLKLTTNTAEVEKTCFSTHGASCDCSHITYGMADIPAFIEEDYMTAPKNFVSAIYYELSDYTNPYTNQKVKVTKDWKDIDYNLKKADYFGAQIRKKDLLKKYIDPVIEGKADDLAKAKAVYAYIQKNIKWNNVRARGSEDGIRKALESHTGSVGDINLALVAALGSAGLNAEAVMLSTRTNGLINKLYPVEDEFDYVVAKLNIGDKSYMLDASDPLLSFDMLPLKCLNDQGRVMSLDKPSYWVDLTARQPKRSTSSYELTLQSNGKMKGTVTNYSIGYEAYEKRKAIRKFNTTDEYVENLDERLAKVKILNSQISNLDSLDLPVVEKYEVEIDAFNSVNGGRLAFNPFFFDRIAVNPFKLQDRAYPVDWGMPSDERFVLNMTLPTEYVVESAPQPNAISLPNSGGKFMTDFNSDGNRFTFSNVVQFSKSVYESEEYPYLKEFYNKMIAAEKAEIVFRKK</sequence>
<feature type="domain" description="DUF3857" evidence="3">
    <location>
        <begin position="69"/>
        <end position="196"/>
    </location>
</feature>
<dbReference type="Gene3D" id="2.60.40.3140">
    <property type="match status" value="1"/>
</dbReference>
<dbReference type="SUPFAM" id="SSF54001">
    <property type="entry name" value="Cysteine proteinases"/>
    <property type="match status" value="1"/>
</dbReference>
<feature type="signal peptide" evidence="1">
    <location>
        <begin position="1"/>
        <end position="20"/>
    </location>
</feature>
<feature type="domain" description="Transglutaminase-like" evidence="2">
    <location>
        <begin position="301"/>
        <end position="378"/>
    </location>
</feature>
<dbReference type="InterPro" id="IPR024618">
    <property type="entry name" value="DUF3857"/>
</dbReference>
<keyword evidence="5" id="KW-1185">Reference proteome</keyword>